<dbReference type="FunFam" id="3.40.50.300:FF:000127">
    <property type="entry name" value="Ribose import ATP-binding protein RbsA"/>
    <property type="match status" value="1"/>
</dbReference>
<dbReference type="GO" id="GO:0005524">
    <property type="term" value="F:ATP binding"/>
    <property type="evidence" value="ECO:0007669"/>
    <property type="project" value="UniProtKB-KW"/>
</dbReference>
<evidence type="ECO:0000256" key="6">
    <source>
        <dbReference type="ARBA" id="ARBA00022741"/>
    </source>
</evidence>
<dbReference type="PANTHER" id="PTHR43790">
    <property type="entry name" value="CARBOHYDRATE TRANSPORT ATP-BINDING PROTEIN MG119-RELATED"/>
    <property type="match status" value="1"/>
</dbReference>
<dbReference type="PANTHER" id="PTHR43790:SF9">
    <property type="entry name" value="GALACTOFURANOSE TRANSPORTER ATP-BINDING PROTEIN YTFR"/>
    <property type="match status" value="1"/>
</dbReference>
<feature type="domain" description="ABC transporter" evidence="10">
    <location>
        <begin position="257"/>
        <end position="513"/>
    </location>
</feature>
<dbReference type="CDD" id="cd03216">
    <property type="entry name" value="ABC_Carb_Monos_I"/>
    <property type="match status" value="1"/>
</dbReference>
<dbReference type="AlphaFoldDB" id="A0A132C1W4"/>
<dbReference type="InterPro" id="IPR050107">
    <property type="entry name" value="ABC_carbohydrate_import_ATPase"/>
</dbReference>
<organism evidence="11 12">
    <name type="scientific">Tritonibacter horizontis</name>
    <dbReference type="NCBI Taxonomy" id="1768241"/>
    <lineage>
        <taxon>Bacteria</taxon>
        <taxon>Pseudomonadati</taxon>
        <taxon>Pseudomonadota</taxon>
        <taxon>Alphaproteobacteria</taxon>
        <taxon>Rhodobacterales</taxon>
        <taxon>Paracoccaceae</taxon>
        <taxon>Tritonibacter</taxon>
    </lineage>
</organism>
<evidence type="ECO:0000256" key="4">
    <source>
        <dbReference type="ARBA" id="ARBA00022597"/>
    </source>
</evidence>
<keyword evidence="9" id="KW-0472">Membrane</keyword>
<dbReference type="GO" id="GO:0016887">
    <property type="term" value="F:ATP hydrolysis activity"/>
    <property type="evidence" value="ECO:0007669"/>
    <property type="project" value="InterPro"/>
</dbReference>
<dbReference type="InterPro" id="IPR017871">
    <property type="entry name" value="ABC_transporter-like_CS"/>
</dbReference>
<dbReference type="EC" id="3.6.3.17" evidence="11"/>
<dbReference type="InterPro" id="IPR027417">
    <property type="entry name" value="P-loop_NTPase"/>
</dbReference>
<dbReference type="SMART" id="SM00382">
    <property type="entry name" value="AAA"/>
    <property type="match status" value="2"/>
</dbReference>
<name>A0A132C1W4_9RHOB</name>
<proteinExistence type="predicted"/>
<evidence type="ECO:0000259" key="10">
    <source>
        <dbReference type="PROSITE" id="PS50893"/>
    </source>
</evidence>
<evidence type="ECO:0000256" key="1">
    <source>
        <dbReference type="ARBA" id="ARBA00004202"/>
    </source>
</evidence>
<accession>A0A132C1W4</accession>
<feature type="domain" description="ABC transporter" evidence="10">
    <location>
        <begin position="17"/>
        <end position="253"/>
    </location>
</feature>
<evidence type="ECO:0000256" key="3">
    <source>
        <dbReference type="ARBA" id="ARBA00022475"/>
    </source>
</evidence>
<dbReference type="CDD" id="cd03215">
    <property type="entry name" value="ABC_Carb_Monos_II"/>
    <property type="match status" value="1"/>
</dbReference>
<dbReference type="PATRIC" id="fig|1768241.3.peg.496"/>
<evidence type="ECO:0000256" key="9">
    <source>
        <dbReference type="ARBA" id="ARBA00023136"/>
    </source>
</evidence>
<sequence>MNALRFLTIGNDMTDLIEMEGIGKTFAGIVALNDARLSIRPGEVHAIIGQNGAGKSTLIKILTGVYRRSAGDVRMNGAPLAISTPREAQDAGIATIYQELSLVPLRSVTENVVMGYEPRTRFGLIDWTAAHARTREILARFGVDIDVTRQLGSYSTAVQQLVAIARAVSLDAKLVIMDEATSSLDDQEIETLFAVINTLKATGVAVLYISHFLDELYRICDRVTIMRDGQTVNTHRVAETTKLGLVSEMLGRDASEIQAAGLTALSGGHGEPGEVLLEATEIRSKTGLRGASFTLRRREIVGLGGLLGSGRTEAARAVFGLDPLTGGTVRLSNGAPLDTPAAAIAMGIGFLTEDRKADGIIPDMSVRENITLAMLPRLKRLGAVDRERERKLVQHYIDALQIKTAGMEQPIRELSGGNQQKVLLARWLALEPEILILDEPTRGVDVGAKFEIQSIIRKQVADGLSVLLISSEFEELVEGADRIVVLQDGRSVTELHNPGVTESALIGAMAHHADAPDTKRSPL</sequence>
<dbReference type="InterPro" id="IPR003593">
    <property type="entry name" value="AAA+_ATPase"/>
</dbReference>
<dbReference type="GO" id="GO:0005886">
    <property type="term" value="C:plasma membrane"/>
    <property type="evidence" value="ECO:0007669"/>
    <property type="project" value="UniProtKB-SubCell"/>
</dbReference>
<keyword evidence="2" id="KW-0813">Transport</keyword>
<dbReference type="InterPro" id="IPR003439">
    <property type="entry name" value="ABC_transporter-like_ATP-bd"/>
</dbReference>
<evidence type="ECO:0000256" key="5">
    <source>
        <dbReference type="ARBA" id="ARBA00022737"/>
    </source>
</evidence>
<evidence type="ECO:0000256" key="2">
    <source>
        <dbReference type="ARBA" id="ARBA00022448"/>
    </source>
</evidence>
<keyword evidence="5" id="KW-0677">Repeat</keyword>
<evidence type="ECO:0000256" key="8">
    <source>
        <dbReference type="ARBA" id="ARBA00022967"/>
    </source>
</evidence>
<dbReference type="EMBL" id="LPUY01000012">
    <property type="protein sequence ID" value="KUP94563.1"/>
    <property type="molecule type" value="Genomic_DNA"/>
</dbReference>
<keyword evidence="12" id="KW-1185">Reference proteome</keyword>
<keyword evidence="7 11" id="KW-0067">ATP-binding</keyword>
<evidence type="ECO:0000256" key="7">
    <source>
        <dbReference type="ARBA" id="ARBA00022840"/>
    </source>
</evidence>
<comment type="caution">
    <text evidence="11">The sequence shown here is derived from an EMBL/GenBank/DDBJ whole genome shotgun (WGS) entry which is preliminary data.</text>
</comment>
<dbReference type="SUPFAM" id="SSF52540">
    <property type="entry name" value="P-loop containing nucleoside triphosphate hydrolases"/>
    <property type="match status" value="2"/>
</dbReference>
<keyword evidence="4" id="KW-0762">Sugar transport</keyword>
<evidence type="ECO:0000313" key="12">
    <source>
        <dbReference type="Proteomes" id="UP000068382"/>
    </source>
</evidence>
<dbReference type="PROSITE" id="PS50893">
    <property type="entry name" value="ABC_TRANSPORTER_2"/>
    <property type="match status" value="2"/>
</dbReference>
<keyword evidence="8" id="KW-1278">Translocase</keyword>
<dbReference type="PROSITE" id="PS00211">
    <property type="entry name" value="ABC_TRANSPORTER_1"/>
    <property type="match status" value="1"/>
</dbReference>
<evidence type="ECO:0000313" key="11">
    <source>
        <dbReference type="EMBL" id="KUP94563.1"/>
    </source>
</evidence>
<gene>
    <name evidence="11" type="primary">rbsA_3</name>
    <name evidence="11" type="ORF">TRIHO_04890</name>
</gene>
<keyword evidence="6" id="KW-0547">Nucleotide-binding</keyword>
<dbReference type="Pfam" id="PF00005">
    <property type="entry name" value="ABC_tran"/>
    <property type="match status" value="2"/>
</dbReference>
<keyword evidence="11" id="KW-0378">Hydrolase</keyword>
<dbReference type="Gene3D" id="3.40.50.300">
    <property type="entry name" value="P-loop containing nucleotide triphosphate hydrolases"/>
    <property type="match status" value="2"/>
</dbReference>
<protein>
    <submittedName>
        <fullName evidence="11">Ribose import ATP-binding protein RbsA</fullName>
        <ecNumber evidence="11">3.6.3.17</ecNumber>
    </submittedName>
</protein>
<dbReference type="Proteomes" id="UP000068382">
    <property type="component" value="Unassembled WGS sequence"/>
</dbReference>
<reference evidence="11 12" key="1">
    <citation type="submission" date="2015-12" db="EMBL/GenBank/DDBJ databases">
        <title>Genome sequence of the marine Rhodobacteraceae strain O3.65, Candidatus Tritonibacter horizontis.</title>
        <authorList>
            <person name="Poehlein A."/>
            <person name="Giebel H.A."/>
            <person name="Voget S."/>
            <person name="Brinkhoff T."/>
        </authorList>
    </citation>
    <scope>NUCLEOTIDE SEQUENCE [LARGE SCALE GENOMIC DNA]</scope>
    <source>
        <strain evidence="11 12">O3.65</strain>
    </source>
</reference>
<keyword evidence="3" id="KW-1003">Cell membrane</keyword>
<comment type="subcellular location">
    <subcellularLocation>
        <location evidence="1">Cell membrane</location>
        <topology evidence="1">Peripheral membrane protein</topology>
    </subcellularLocation>
</comment>